<dbReference type="EMBL" id="JAMWYS010000006">
    <property type="protein sequence ID" value="MCO4291698.1"/>
    <property type="molecule type" value="Genomic_DNA"/>
</dbReference>
<dbReference type="SUPFAM" id="SSF53474">
    <property type="entry name" value="alpha/beta-Hydrolases"/>
    <property type="match status" value="1"/>
</dbReference>
<evidence type="ECO:0000259" key="2">
    <source>
        <dbReference type="Pfam" id="PF01764"/>
    </source>
</evidence>
<accession>A0A9X2JB60</accession>
<comment type="caution">
    <text evidence="3">The sequence shown here is derived from an EMBL/GenBank/DDBJ whole genome shotgun (WGS) entry which is preliminary data.</text>
</comment>
<evidence type="ECO:0000313" key="4">
    <source>
        <dbReference type="Proteomes" id="UP001155182"/>
    </source>
</evidence>
<evidence type="ECO:0000313" key="3">
    <source>
        <dbReference type="EMBL" id="MCO4291698.1"/>
    </source>
</evidence>
<organism evidence="3 4">
    <name type="scientific">Solitalea agri</name>
    <dbReference type="NCBI Taxonomy" id="2953739"/>
    <lineage>
        <taxon>Bacteria</taxon>
        <taxon>Pseudomonadati</taxon>
        <taxon>Bacteroidota</taxon>
        <taxon>Sphingobacteriia</taxon>
        <taxon>Sphingobacteriales</taxon>
        <taxon>Sphingobacteriaceae</taxon>
        <taxon>Solitalea</taxon>
    </lineage>
</organism>
<dbReference type="Pfam" id="PF01764">
    <property type="entry name" value="Lipase_3"/>
    <property type="match status" value="1"/>
</dbReference>
<dbReference type="Gene3D" id="3.40.50.1820">
    <property type="entry name" value="alpha/beta hydrolase"/>
    <property type="match status" value="1"/>
</dbReference>
<proteinExistence type="predicted"/>
<dbReference type="GO" id="GO:0006629">
    <property type="term" value="P:lipid metabolic process"/>
    <property type="evidence" value="ECO:0007669"/>
    <property type="project" value="InterPro"/>
</dbReference>
<gene>
    <name evidence="3" type="ORF">NF867_02330</name>
</gene>
<evidence type="ECO:0000256" key="1">
    <source>
        <dbReference type="SAM" id="SignalP"/>
    </source>
</evidence>
<protein>
    <submittedName>
        <fullName evidence="3">Lipase family protein</fullName>
    </submittedName>
</protein>
<keyword evidence="1" id="KW-0732">Signal</keyword>
<name>A0A9X2JB60_9SPHI</name>
<feature type="signal peptide" evidence="1">
    <location>
        <begin position="1"/>
        <end position="29"/>
    </location>
</feature>
<dbReference type="RefSeq" id="WP_252585928.1">
    <property type="nucleotide sequence ID" value="NZ_JAMWYS010000006.1"/>
</dbReference>
<feature type="chain" id="PRO_5040976543" evidence="1">
    <location>
        <begin position="30"/>
        <end position="369"/>
    </location>
</feature>
<feature type="domain" description="Fungal lipase-type" evidence="2">
    <location>
        <begin position="89"/>
        <end position="243"/>
    </location>
</feature>
<reference evidence="3" key="1">
    <citation type="submission" date="2022-06" db="EMBL/GenBank/DDBJ databases">
        <title>Solitalea sp. MAHUQ-68 isolated from rhizospheric soil.</title>
        <authorList>
            <person name="Huq M.A."/>
        </authorList>
    </citation>
    <scope>NUCLEOTIDE SEQUENCE</scope>
    <source>
        <strain evidence="3">MAHUQ-68</strain>
    </source>
</reference>
<dbReference type="AlphaFoldDB" id="A0A9X2JB60"/>
<dbReference type="InterPro" id="IPR002921">
    <property type="entry name" value="Fungal_lipase-type"/>
</dbReference>
<keyword evidence="4" id="KW-1185">Reference proteome</keyword>
<sequence length="369" mass="42816">MLKLLQTRFFKFSLLFCLFCFSSSGQQLLKPGFDAAEYADLLRLKYDSLNTGQVITTSNHQYKLLFESPEVGLYNKCYFWLRNDDVVILCIRGTIGKTESWLENFYSAMIPAQGDLQLNDSTLFEYKFAERADAYVHVGWSIGMAFLAPYIVNELNVLYKSGKKEVIIFGHSQGGAIAYLVRSYLNYLPEDKLPGDIFYKTYCSAAPKPGNLYYTYDFDFINRGEWAFRTVNTADWVPETPLTVQTLKDMNKANPIVNYKDAIKEMPWLVRVYVNSVYKKIDKTANNGVKYYQKYLGNAVFDQIKKTLPQLREPSYAPSNHYMTAGVQIVLPTDNEYDNKFKFTGQNVFVHHYFEPYLFLLRKYYPKSN</sequence>
<dbReference type="Proteomes" id="UP001155182">
    <property type="component" value="Unassembled WGS sequence"/>
</dbReference>
<dbReference type="InterPro" id="IPR029058">
    <property type="entry name" value="AB_hydrolase_fold"/>
</dbReference>